<proteinExistence type="predicted"/>
<dbReference type="Proteomes" id="UP000094795">
    <property type="component" value="Unassembled WGS sequence"/>
</dbReference>
<gene>
    <name evidence="2" type="ORF">AWJ14_17455</name>
</gene>
<name>A0A1C1YT93_9HYPH</name>
<feature type="transmembrane region" description="Helical" evidence="1">
    <location>
        <begin position="61"/>
        <end position="87"/>
    </location>
</feature>
<sequence length="190" mass="18845">MLFTAITLFWISFLSLLALVVTYAPHGGVEIAGLRLFAGTGLVDAAIAAMQRIGLGPFGRSVGFGILGGLNIAAAGLMLFAMMFGALGEALEQRQARPLAEGATACAAAAAALVVAVSFAGGEAGALLVLQLTALGGLLLTLSSFARIAADAGRAEGAADDLDAVIAEHAASHAAFSARLAAFTRSGAGS</sequence>
<evidence type="ECO:0000313" key="3">
    <source>
        <dbReference type="Proteomes" id="UP000094795"/>
    </source>
</evidence>
<evidence type="ECO:0000313" key="2">
    <source>
        <dbReference type="EMBL" id="OCW56715.1"/>
    </source>
</evidence>
<evidence type="ECO:0000256" key="1">
    <source>
        <dbReference type="SAM" id="Phobius"/>
    </source>
</evidence>
<feature type="transmembrane region" description="Helical" evidence="1">
    <location>
        <begin position="36"/>
        <end position="55"/>
    </location>
</feature>
<dbReference type="OrthoDB" id="8117182at2"/>
<dbReference type="AlphaFoldDB" id="A0A1C1YT93"/>
<feature type="transmembrane region" description="Helical" evidence="1">
    <location>
        <begin position="126"/>
        <end position="146"/>
    </location>
</feature>
<keyword evidence="3" id="KW-1185">Reference proteome</keyword>
<feature type="transmembrane region" description="Helical" evidence="1">
    <location>
        <begin position="6"/>
        <end position="24"/>
    </location>
</feature>
<organism evidence="2 3">
    <name type="scientific">Hoeflea olei</name>
    <dbReference type="NCBI Taxonomy" id="1480615"/>
    <lineage>
        <taxon>Bacteria</taxon>
        <taxon>Pseudomonadati</taxon>
        <taxon>Pseudomonadota</taxon>
        <taxon>Alphaproteobacteria</taxon>
        <taxon>Hyphomicrobiales</taxon>
        <taxon>Rhizobiaceae</taxon>
        <taxon>Hoeflea</taxon>
    </lineage>
</organism>
<keyword evidence="1" id="KW-0472">Membrane</keyword>
<dbReference type="RefSeq" id="WP_066181420.1">
    <property type="nucleotide sequence ID" value="NZ_LQZT01000034.1"/>
</dbReference>
<protein>
    <submittedName>
        <fullName evidence="2">Uncharacterized protein</fullName>
    </submittedName>
</protein>
<keyword evidence="1" id="KW-0812">Transmembrane</keyword>
<keyword evidence="1" id="KW-1133">Transmembrane helix</keyword>
<reference evidence="2 3" key="1">
    <citation type="submission" date="2015-12" db="EMBL/GenBank/DDBJ databases">
        <authorList>
            <person name="Shamseldin A."/>
            <person name="Moawad H."/>
            <person name="Abd El-Rahim W.M."/>
            <person name="Sadowsky M.J."/>
        </authorList>
    </citation>
    <scope>NUCLEOTIDE SEQUENCE [LARGE SCALE GENOMIC DNA]</scope>
    <source>
        <strain evidence="2 3">JC234</strain>
    </source>
</reference>
<dbReference type="EMBL" id="LQZT01000034">
    <property type="protein sequence ID" value="OCW56715.1"/>
    <property type="molecule type" value="Genomic_DNA"/>
</dbReference>
<feature type="transmembrane region" description="Helical" evidence="1">
    <location>
        <begin position="99"/>
        <end position="120"/>
    </location>
</feature>
<dbReference type="STRING" id="1480615.AWJ14_17455"/>
<accession>A0A1C1YT93</accession>
<comment type="caution">
    <text evidence="2">The sequence shown here is derived from an EMBL/GenBank/DDBJ whole genome shotgun (WGS) entry which is preliminary data.</text>
</comment>